<keyword evidence="3" id="KW-1185">Reference proteome</keyword>
<dbReference type="RefSeq" id="XP_011395624.1">
    <property type="nucleotide sequence ID" value="XM_011397322.1"/>
</dbReference>
<protein>
    <submittedName>
        <fullName evidence="2">Uncharacterized protein</fullName>
    </submittedName>
</protein>
<dbReference type="EMBL" id="KL662081">
    <property type="protein sequence ID" value="KFM22759.1"/>
    <property type="molecule type" value="Genomic_DNA"/>
</dbReference>
<proteinExistence type="predicted"/>
<reference evidence="2 3" key="1">
    <citation type="journal article" date="2014" name="BMC Genomics">
        <title>Oil accumulation mechanisms of the oleaginous microalga Chlorella protothecoides revealed through its genome, transcriptomes, and proteomes.</title>
        <authorList>
            <person name="Gao C."/>
            <person name="Wang Y."/>
            <person name="Shen Y."/>
            <person name="Yan D."/>
            <person name="He X."/>
            <person name="Dai J."/>
            <person name="Wu Q."/>
        </authorList>
    </citation>
    <scope>NUCLEOTIDE SEQUENCE [LARGE SCALE GENOMIC DNA]</scope>
    <source>
        <strain evidence="2 3">0710</strain>
    </source>
</reference>
<evidence type="ECO:0000313" key="3">
    <source>
        <dbReference type="Proteomes" id="UP000028924"/>
    </source>
</evidence>
<evidence type="ECO:0000256" key="1">
    <source>
        <dbReference type="SAM" id="MobiDB-lite"/>
    </source>
</evidence>
<dbReference type="AlphaFoldDB" id="A0A087SAK5"/>
<gene>
    <name evidence="2" type="ORF">F751_2950</name>
</gene>
<dbReference type="KEGG" id="apro:F751_2950"/>
<dbReference type="Proteomes" id="UP000028924">
    <property type="component" value="Unassembled WGS sequence"/>
</dbReference>
<evidence type="ECO:0000313" key="2">
    <source>
        <dbReference type="EMBL" id="KFM22759.1"/>
    </source>
</evidence>
<organism evidence="2 3">
    <name type="scientific">Auxenochlorella protothecoides</name>
    <name type="common">Green microalga</name>
    <name type="synonym">Chlorella protothecoides</name>
    <dbReference type="NCBI Taxonomy" id="3075"/>
    <lineage>
        <taxon>Eukaryota</taxon>
        <taxon>Viridiplantae</taxon>
        <taxon>Chlorophyta</taxon>
        <taxon>core chlorophytes</taxon>
        <taxon>Trebouxiophyceae</taxon>
        <taxon>Chlorellales</taxon>
        <taxon>Chlorellaceae</taxon>
        <taxon>Auxenochlorella</taxon>
    </lineage>
</organism>
<dbReference type="GeneID" id="23614341"/>
<feature type="region of interest" description="Disordered" evidence="1">
    <location>
        <begin position="1"/>
        <end position="20"/>
    </location>
</feature>
<accession>A0A087SAK5</accession>
<sequence length="156" mass="16420">MGKNVRANSMLGGEAAPSPSTDGCSTLLAARFAPGLALACPASLSQNQGTTNDNTHLQLGDGDAGPLGDHGGHLLGPNHIRQHAVARGRGFQLGAQGLAHFLQRAVADVGHHGQVHARLGLLQPDAQLLLFLLQRLDLLQPRLFLVSCCVWWGGCW</sequence>
<name>A0A087SAK5_AUXPR</name>